<dbReference type="InterPro" id="IPR021833">
    <property type="entry name" value="DUF3425"/>
</dbReference>
<dbReference type="AlphaFoldDB" id="Q0UK33"/>
<dbReference type="KEGG" id="pno:SNOG_07881"/>
<feature type="region of interest" description="Disordered" evidence="1">
    <location>
        <begin position="66"/>
        <end position="111"/>
    </location>
</feature>
<name>Q0UK33_PHANO</name>
<dbReference type="PANTHER" id="PTHR38116:SF1">
    <property type="entry name" value="BZIP DOMAIN-CONTAINING PROTEIN"/>
    <property type="match status" value="1"/>
</dbReference>
<dbReference type="VEuPathDB" id="FungiDB:JI435_078810"/>
<accession>Q0UK33</accession>
<protein>
    <submittedName>
        <fullName evidence="2">Uncharacterized protein</fullName>
    </submittedName>
</protein>
<dbReference type="PANTHER" id="PTHR38116">
    <property type="entry name" value="CHROMOSOME 7, WHOLE GENOME SHOTGUN SEQUENCE"/>
    <property type="match status" value="1"/>
</dbReference>
<feature type="region of interest" description="Disordered" evidence="1">
    <location>
        <begin position="1"/>
        <end position="50"/>
    </location>
</feature>
<dbReference type="Pfam" id="PF11905">
    <property type="entry name" value="DUF3425"/>
    <property type="match status" value="1"/>
</dbReference>
<dbReference type="eggNOG" id="ENOG502S6JE">
    <property type="taxonomic scope" value="Eukaryota"/>
</dbReference>
<dbReference type="Proteomes" id="UP000001055">
    <property type="component" value="Unassembled WGS sequence"/>
</dbReference>
<organism evidence="2 3">
    <name type="scientific">Phaeosphaeria nodorum (strain SN15 / ATCC MYA-4574 / FGSC 10173)</name>
    <name type="common">Glume blotch fungus</name>
    <name type="synonym">Parastagonospora nodorum</name>
    <dbReference type="NCBI Taxonomy" id="321614"/>
    <lineage>
        <taxon>Eukaryota</taxon>
        <taxon>Fungi</taxon>
        <taxon>Dikarya</taxon>
        <taxon>Ascomycota</taxon>
        <taxon>Pezizomycotina</taxon>
        <taxon>Dothideomycetes</taxon>
        <taxon>Pleosporomycetidae</taxon>
        <taxon>Pleosporales</taxon>
        <taxon>Pleosporineae</taxon>
        <taxon>Phaeosphaeriaceae</taxon>
        <taxon>Parastagonospora</taxon>
    </lineage>
</organism>
<reference evidence="3" key="1">
    <citation type="journal article" date="2007" name="Plant Cell">
        <title>Dothideomycete-plant interactions illuminated by genome sequencing and EST analysis of the wheat pathogen Stagonospora nodorum.</title>
        <authorList>
            <person name="Hane J.K."/>
            <person name="Lowe R.G."/>
            <person name="Solomon P.S."/>
            <person name="Tan K.C."/>
            <person name="Schoch C.L."/>
            <person name="Spatafora J.W."/>
            <person name="Crous P.W."/>
            <person name="Kodira C."/>
            <person name="Birren B.W."/>
            <person name="Galagan J.E."/>
            <person name="Torriani S.F."/>
            <person name="McDonald B.A."/>
            <person name="Oliver R.P."/>
        </authorList>
    </citation>
    <scope>NUCLEOTIDE SEQUENCE [LARGE SCALE GENOMIC DNA]</scope>
    <source>
        <strain evidence="3">SN15 / ATCC MYA-4574 / FGSC 10173</strain>
    </source>
</reference>
<feature type="compositionally biased region" description="Basic and acidic residues" evidence="1">
    <location>
        <begin position="1"/>
        <end position="12"/>
    </location>
</feature>
<dbReference type="HOGENOM" id="CLU_033726_0_0_1"/>
<evidence type="ECO:0000313" key="2">
    <source>
        <dbReference type="EMBL" id="EAT84157.1"/>
    </source>
</evidence>
<evidence type="ECO:0000256" key="1">
    <source>
        <dbReference type="SAM" id="MobiDB-lite"/>
    </source>
</evidence>
<sequence length="326" mass="36519">MSEHATHIELKLDLPATRSAPWQGGLDRENQSFGAKKAAESSESESPPSVLQGMCMQRICGMRANETVNQNNSSISKISKKSPATRSGPDESNSGTLSSSTSHGAISPAKPGCMAATQQVQEIMQHFAQHAYMSYMQGTPSIAHLALLVKYNVSSALQRNADILGVKAEYFEWDGISPFSSQNFKLAFVEMQNWPTNLLPTKLQCSIEHHPWVDVFPWPKLRDNMLQAFQHPDICDEDEMCREIVEYEDVNSKPLLIVWGDASDPRNWEVTPEFLTKWGWLLSGCEDFLEATNHWRGKRNEPLLSCQEVREALQASIPARLQDAEL</sequence>
<dbReference type="EMBL" id="CH445336">
    <property type="protein sequence ID" value="EAT84157.1"/>
    <property type="molecule type" value="Genomic_DNA"/>
</dbReference>
<dbReference type="InParanoid" id="Q0UK33"/>
<proteinExistence type="predicted"/>
<evidence type="ECO:0000313" key="3">
    <source>
        <dbReference type="Proteomes" id="UP000001055"/>
    </source>
</evidence>
<dbReference type="RefSeq" id="XP_001798208.1">
    <property type="nucleotide sequence ID" value="XM_001798156.1"/>
</dbReference>
<dbReference type="GeneID" id="5975106"/>
<gene>
    <name evidence="2" type="ORF">SNOG_07881</name>
</gene>
<feature type="compositionally biased region" description="Low complexity" evidence="1">
    <location>
        <begin position="92"/>
        <end position="102"/>
    </location>
</feature>
<dbReference type="OMA" id="WMHDDAL"/>